<evidence type="ECO:0000256" key="1">
    <source>
        <dbReference type="SAM" id="MobiDB-lite"/>
    </source>
</evidence>
<feature type="region of interest" description="Disordered" evidence="1">
    <location>
        <begin position="154"/>
        <end position="191"/>
    </location>
</feature>
<dbReference type="Gene3D" id="2.60.40.420">
    <property type="entry name" value="Cupredoxins - blue copper proteins"/>
    <property type="match status" value="1"/>
</dbReference>
<dbReference type="AlphaFoldDB" id="A0A1I0QXB8"/>
<name>A0A1I0QXB8_9EURY</name>
<reference evidence="3" key="1">
    <citation type="submission" date="2016-10" db="EMBL/GenBank/DDBJ databases">
        <authorList>
            <person name="Varghese N."/>
        </authorList>
    </citation>
    <scope>NUCLEOTIDE SEQUENCE [LARGE SCALE GENOMIC DNA]</scope>
    <source>
        <strain evidence="3">CGMCC 1.12284</strain>
    </source>
</reference>
<dbReference type="InterPro" id="IPR008972">
    <property type="entry name" value="Cupredoxin"/>
</dbReference>
<protein>
    <recommendedName>
        <fullName evidence="4">Copper binding protein, plastocyanin/azurin family</fullName>
    </recommendedName>
</protein>
<organism evidence="2 3">
    <name type="scientific">Natrinema salifodinae</name>
    <dbReference type="NCBI Taxonomy" id="1202768"/>
    <lineage>
        <taxon>Archaea</taxon>
        <taxon>Methanobacteriati</taxon>
        <taxon>Methanobacteriota</taxon>
        <taxon>Stenosarchaea group</taxon>
        <taxon>Halobacteria</taxon>
        <taxon>Halobacteriales</taxon>
        <taxon>Natrialbaceae</taxon>
        <taxon>Natrinema</taxon>
    </lineage>
</organism>
<sequence length="191" mass="21024">MTGSDRTRRTALKLIGATAAIAGLPAPIAAQDEDETNETDDETDEAVNDDEETDQQPIILAGRSEYWYGIAPEEIEGEENPDLNLEEGGEYDLVWINVDGAEHELIVESEEGEELEASDSSETAGEAVSMTIEADEDAAEYYCEYHPEEMRGAVELDGGFDLSASEHEEHHEGMEPDDETDNESSDTEIEY</sequence>
<dbReference type="STRING" id="1202768.SAMN05216285_4086"/>
<dbReference type="InterPro" id="IPR006311">
    <property type="entry name" value="TAT_signal"/>
</dbReference>
<dbReference type="RefSeq" id="WP_049990575.1">
    <property type="nucleotide sequence ID" value="NZ_FOIS01000006.1"/>
</dbReference>
<gene>
    <name evidence="2" type="ORF">SAMN05216285_4086</name>
</gene>
<evidence type="ECO:0008006" key="4">
    <source>
        <dbReference type="Google" id="ProtNLM"/>
    </source>
</evidence>
<feature type="compositionally biased region" description="Acidic residues" evidence="1">
    <location>
        <begin position="175"/>
        <end position="191"/>
    </location>
</feature>
<feature type="region of interest" description="Disordered" evidence="1">
    <location>
        <begin position="109"/>
        <end position="128"/>
    </location>
</feature>
<proteinExistence type="predicted"/>
<dbReference type="Proteomes" id="UP000183275">
    <property type="component" value="Unassembled WGS sequence"/>
</dbReference>
<feature type="compositionally biased region" description="Acidic residues" evidence="1">
    <location>
        <begin position="31"/>
        <end position="54"/>
    </location>
</feature>
<dbReference type="OrthoDB" id="265568at2157"/>
<accession>A0A1I0QXB8</accession>
<keyword evidence="3" id="KW-1185">Reference proteome</keyword>
<feature type="region of interest" description="Disordered" evidence="1">
    <location>
        <begin position="24"/>
        <end position="58"/>
    </location>
</feature>
<dbReference type="PROSITE" id="PS51318">
    <property type="entry name" value="TAT"/>
    <property type="match status" value="1"/>
</dbReference>
<evidence type="ECO:0000313" key="3">
    <source>
        <dbReference type="Proteomes" id="UP000183275"/>
    </source>
</evidence>
<feature type="compositionally biased region" description="Acidic residues" evidence="1">
    <location>
        <begin position="109"/>
        <end position="119"/>
    </location>
</feature>
<evidence type="ECO:0000313" key="2">
    <source>
        <dbReference type="EMBL" id="SEW32333.1"/>
    </source>
</evidence>
<dbReference type="EMBL" id="FOIS01000006">
    <property type="protein sequence ID" value="SEW32333.1"/>
    <property type="molecule type" value="Genomic_DNA"/>
</dbReference>
<dbReference type="eggNOG" id="arCOG10367">
    <property type="taxonomic scope" value="Archaea"/>
</dbReference>
<feature type="compositionally biased region" description="Basic and acidic residues" evidence="1">
    <location>
        <begin position="164"/>
        <end position="174"/>
    </location>
</feature>